<dbReference type="AlphaFoldDB" id="S9QUU1"/>
<keyword evidence="3" id="KW-1185">Reference proteome</keyword>
<reference evidence="2 3" key="1">
    <citation type="journal article" date="2013" name="Stand. Genomic Sci.">
        <title>Genome sequence of the reddish-pigmented Rubellimicrobium thermophilum type strain (DSM 16684(T)), a member of the Roseobacter clade.</title>
        <authorList>
            <person name="Fiebig A."/>
            <person name="Riedel T."/>
            <person name="Gronow S."/>
            <person name="Petersen J."/>
            <person name="Klenk H.P."/>
            <person name="Goker M."/>
        </authorList>
    </citation>
    <scope>NUCLEOTIDE SEQUENCE [LARGE SCALE GENOMIC DNA]</scope>
    <source>
        <strain evidence="2 3">DSM 16684</strain>
    </source>
</reference>
<dbReference type="STRING" id="1123069.ruthe_02696"/>
<evidence type="ECO:0000313" key="2">
    <source>
        <dbReference type="EMBL" id="EPX83403.1"/>
    </source>
</evidence>
<feature type="compositionally biased region" description="Low complexity" evidence="1">
    <location>
        <begin position="127"/>
        <end position="140"/>
    </location>
</feature>
<accession>S9QUU1</accession>
<dbReference type="EMBL" id="AOLV01000032">
    <property type="protein sequence ID" value="EPX83403.1"/>
    <property type="molecule type" value="Genomic_DNA"/>
</dbReference>
<protein>
    <recommendedName>
        <fullName evidence="4">Glycosyltransferase family 92 protein</fullName>
    </recommendedName>
</protein>
<evidence type="ECO:0000313" key="3">
    <source>
        <dbReference type="Proteomes" id="UP000015346"/>
    </source>
</evidence>
<name>S9QUU1_9RHOB</name>
<organism evidence="2 3">
    <name type="scientific">Rubellimicrobium thermophilum DSM 16684</name>
    <dbReference type="NCBI Taxonomy" id="1123069"/>
    <lineage>
        <taxon>Bacteria</taxon>
        <taxon>Pseudomonadati</taxon>
        <taxon>Pseudomonadota</taxon>
        <taxon>Alphaproteobacteria</taxon>
        <taxon>Rhodobacterales</taxon>
        <taxon>Roseobacteraceae</taxon>
        <taxon>Rubellimicrobium</taxon>
    </lineage>
</organism>
<dbReference type="RefSeq" id="WP_021098768.1">
    <property type="nucleotide sequence ID" value="NZ_KE557323.1"/>
</dbReference>
<evidence type="ECO:0000256" key="1">
    <source>
        <dbReference type="SAM" id="MobiDB-lite"/>
    </source>
</evidence>
<comment type="caution">
    <text evidence="2">The sequence shown here is derived from an EMBL/GenBank/DDBJ whole genome shotgun (WGS) entry which is preliminary data.</text>
</comment>
<gene>
    <name evidence="2" type="ORF">ruthe_02696</name>
</gene>
<dbReference type="HOGENOM" id="CLU_1720994_0_0_5"/>
<evidence type="ECO:0008006" key="4">
    <source>
        <dbReference type="Google" id="ProtNLM"/>
    </source>
</evidence>
<feature type="region of interest" description="Disordered" evidence="1">
    <location>
        <begin position="117"/>
        <end position="152"/>
    </location>
</feature>
<sequence length="152" mass="16494">MRNGGTPPRPAQPPKTSAYRAIRGHPALAWAEWMFICDVDEFLLPLRGDGTLAGFLADVPAEVLGICVHWLCFGNGGARFWKDGLTHRRFVTRGLPGRRINVFSRHSSAIRPAGGICRTMPPTASTRPMPAAGPRRAPAPWWTGPCAPSPDS</sequence>
<proteinExistence type="predicted"/>
<dbReference type="Proteomes" id="UP000015346">
    <property type="component" value="Unassembled WGS sequence"/>
</dbReference>